<name>A0A2V3ZIP8_9GAMM</name>
<dbReference type="AlphaFoldDB" id="A0A2V3ZIP8"/>
<accession>A0A2V3ZIP8</accession>
<evidence type="ECO:0000313" key="1">
    <source>
        <dbReference type="EMBL" id="PXX89851.1"/>
    </source>
</evidence>
<protein>
    <recommendedName>
        <fullName evidence="3">Glycosyl transferase family 1 domain-containing protein</fullName>
    </recommendedName>
</protein>
<sequence length="374" mass="43142">MTKDYSNLKIIYHHPRTITESGKSGSEVRPYKMLKAFKELGATVIEVTGDLRTRTSRMREVKIRIQQGERFDFAYSENLTIPFAMSESHRLPLNPLVDHRFLAFCKENGVPVSLFNRDVYWRDVSYKEMLPWWGRLVTIPLHWFDLWYHTKYLNTLYLPSAAMARVLPWIHKFTNLRYLPPGAEIDHTDNKTQHSKDLKIFYVGGIEPPTYDLRPLLAAIKDSKAKVSLTICCREKEWNKVSALYKPLLNEQIKIVHLSGKDLLPLYRESDLFAVARDPGSYVDFSVPIKIYESIGFALPILCTPGGETARIVESEGFGWVKSADEIANFIDELVLQPEILESKRTMLKSLQVNHTWKARAARVCDDMCNGTRK</sequence>
<proteinExistence type="predicted"/>
<dbReference type="Proteomes" id="UP000253987">
    <property type="component" value="Unassembled WGS sequence"/>
</dbReference>
<evidence type="ECO:0000313" key="2">
    <source>
        <dbReference type="Proteomes" id="UP000253987"/>
    </source>
</evidence>
<dbReference type="Gene3D" id="3.40.50.2000">
    <property type="entry name" value="Glycogen Phosphorylase B"/>
    <property type="match status" value="1"/>
</dbReference>
<reference evidence="2" key="1">
    <citation type="submission" date="2018-05" db="EMBL/GenBank/DDBJ databases">
        <authorList>
            <person name="Lu D."/>
        </authorList>
    </citation>
    <scope>NUCLEOTIDE SEQUENCE [LARGE SCALE GENOMIC DNA]</scope>
    <source>
        <strain evidence="2">F01</strain>
    </source>
</reference>
<organism evidence="1 2">
    <name type="scientific">Marinobacter vulgaris</name>
    <dbReference type="NCBI Taxonomy" id="1928331"/>
    <lineage>
        <taxon>Bacteria</taxon>
        <taxon>Pseudomonadati</taxon>
        <taxon>Pseudomonadota</taxon>
        <taxon>Gammaproteobacteria</taxon>
        <taxon>Pseudomonadales</taxon>
        <taxon>Marinobacteraceae</taxon>
        <taxon>Marinobacter</taxon>
    </lineage>
</organism>
<dbReference type="RefSeq" id="WP_114614063.1">
    <property type="nucleotide sequence ID" value="NZ_QFWX01000006.1"/>
</dbReference>
<keyword evidence="2" id="KW-1185">Reference proteome</keyword>
<dbReference type="Pfam" id="PF13692">
    <property type="entry name" value="Glyco_trans_1_4"/>
    <property type="match status" value="1"/>
</dbReference>
<dbReference type="SUPFAM" id="SSF53756">
    <property type="entry name" value="UDP-Glycosyltransferase/glycogen phosphorylase"/>
    <property type="match status" value="1"/>
</dbReference>
<gene>
    <name evidence="1" type="ORF">DIT71_15210</name>
</gene>
<dbReference type="EMBL" id="QFWX01000006">
    <property type="protein sequence ID" value="PXX89851.1"/>
    <property type="molecule type" value="Genomic_DNA"/>
</dbReference>
<dbReference type="OrthoDB" id="9815351at2"/>
<reference evidence="1 2" key="2">
    <citation type="submission" date="2018-06" db="EMBL/GenBank/DDBJ databases">
        <title>Marinobactersediminissp. nov, a moderately halophilic bacterium isolated from marine solar saltern.</title>
        <authorList>
            <person name="Zhang Y."/>
        </authorList>
    </citation>
    <scope>NUCLEOTIDE SEQUENCE [LARGE SCALE GENOMIC DNA]</scope>
    <source>
        <strain evidence="1 2">F01</strain>
    </source>
</reference>
<evidence type="ECO:0008006" key="3">
    <source>
        <dbReference type="Google" id="ProtNLM"/>
    </source>
</evidence>
<comment type="caution">
    <text evidence="1">The sequence shown here is derived from an EMBL/GenBank/DDBJ whole genome shotgun (WGS) entry which is preliminary data.</text>
</comment>